<keyword evidence="2" id="KW-1185">Reference proteome</keyword>
<organism evidence="1 2">
    <name type="scientific">Acidobacterium capsulatum (strain ATCC 51196 / DSM 11244 / BCRC 80197 / JCM 7670 / NBRC 15755 / NCIMB 13165 / 161)</name>
    <dbReference type="NCBI Taxonomy" id="240015"/>
    <lineage>
        <taxon>Bacteria</taxon>
        <taxon>Pseudomonadati</taxon>
        <taxon>Acidobacteriota</taxon>
        <taxon>Terriglobia</taxon>
        <taxon>Terriglobales</taxon>
        <taxon>Acidobacteriaceae</taxon>
        <taxon>Acidobacterium</taxon>
    </lineage>
</organism>
<gene>
    <name evidence="1" type="ordered locus">ACP_0404</name>
</gene>
<dbReference type="Proteomes" id="UP000002207">
    <property type="component" value="Chromosome"/>
</dbReference>
<sequence>MANIYTEGKGPKGITVKESLLPNAVAGYSRGLAVSYGADSSHCVLLQPGVQALGLLEEDAIDAGQACAVIEFGQAVAQIGANITAQQPLTTNAAGQLVPAQPGQPIAAIALETQVYVAPGSFATVFVVAALNISMPGDAVTHYVAAGAIPVAEGAAGLGGGAALAMTLALPTEAQDGTKIFITAESSEAHTVTTAANGINGAKHVVTFATRGDGVVLEAMGGVWNVRSLVGGAAIA</sequence>
<dbReference type="AlphaFoldDB" id="C1FA23"/>
<dbReference type="RefSeq" id="WP_012680799.1">
    <property type="nucleotide sequence ID" value="NC_012483.1"/>
</dbReference>
<dbReference type="STRING" id="240015.ACP_0404"/>
<proteinExistence type="predicted"/>
<name>C1FA23_ACIC5</name>
<dbReference type="EMBL" id="CP001472">
    <property type="protein sequence ID" value="ACO32805.1"/>
    <property type="molecule type" value="Genomic_DNA"/>
</dbReference>
<evidence type="ECO:0000313" key="2">
    <source>
        <dbReference type="Proteomes" id="UP000002207"/>
    </source>
</evidence>
<reference evidence="1 2" key="1">
    <citation type="journal article" date="2009" name="Appl. Environ. Microbiol.">
        <title>Three genomes from the phylum Acidobacteria provide insight into the lifestyles of these microorganisms in soils.</title>
        <authorList>
            <person name="Ward N.L."/>
            <person name="Challacombe J.F."/>
            <person name="Janssen P.H."/>
            <person name="Henrissat B."/>
            <person name="Coutinho P.M."/>
            <person name="Wu M."/>
            <person name="Xie G."/>
            <person name="Haft D.H."/>
            <person name="Sait M."/>
            <person name="Badger J."/>
            <person name="Barabote R.D."/>
            <person name="Bradley B."/>
            <person name="Brettin T.S."/>
            <person name="Brinkac L.M."/>
            <person name="Bruce D."/>
            <person name="Creasy T."/>
            <person name="Daugherty S.C."/>
            <person name="Davidsen T.M."/>
            <person name="DeBoy R.T."/>
            <person name="Detter J.C."/>
            <person name="Dodson R.J."/>
            <person name="Durkin A.S."/>
            <person name="Ganapathy A."/>
            <person name="Gwinn-Giglio M."/>
            <person name="Han C.S."/>
            <person name="Khouri H."/>
            <person name="Kiss H."/>
            <person name="Kothari S.P."/>
            <person name="Madupu R."/>
            <person name="Nelson K.E."/>
            <person name="Nelson W.C."/>
            <person name="Paulsen I."/>
            <person name="Penn K."/>
            <person name="Ren Q."/>
            <person name="Rosovitz M.J."/>
            <person name="Selengut J.D."/>
            <person name="Shrivastava S."/>
            <person name="Sullivan S.A."/>
            <person name="Tapia R."/>
            <person name="Thompson L.S."/>
            <person name="Watkins K.L."/>
            <person name="Yang Q."/>
            <person name="Yu C."/>
            <person name="Zafar N."/>
            <person name="Zhou L."/>
            <person name="Kuske C.R."/>
        </authorList>
    </citation>
    <scope>NUCLEOTIDE SEQUENCE [LARGE SCALE GENOMIC DNA]</scope>
    <source>
        <strain evidence="2">ATCC 51196 / DSM 11244 / BCRC 80197 / JCM 7670 / NBRC 15755 / NCIMB 13165 / 161</strain>
    </source>
</reference>
<accession>C1FA23</accession>
<dbReference type="InParanoid" id="C1FA23"/>
<protein>
    <submittedName>
        <fullName evidence="1">Uncharacterized protein</fullName>
    </submittedName>
</protein>
<evidence type="ECO:0000313" key="1">
    <source>
        <dbReference type="EMBL" id="ACO32805.1"/>
    </source>
</evidence>
<dbReference type="KEGG" id="aca:ACP_0404"/>
<dbReference type="HOGENOM" id="CLU_1173440_0_0_0"/>